<dbReference type="EMBL" id="JAKWBI020000731">
    <property type="protein sequence ID" value="KAJ2892754.1"/>
    <property type="molecule type" value="Genomic_DNA"/>
</dbReference>
<feature type="transmembrane region" description="Helical" evidence="7">
    <location>
        <begin position="264"/>
        <end position="282"/>
    </location>
</feature>
<feature type="transmembrane region" description="Helical" evidence="7">
    <location>
        <begin position="127"/>
        <end position="149"/>
    </location>
</feature>
<evidence type="ECO:0000313" key="9">
    <source>
        <dbReference type="EMBL" id="KAJ2892754.1"/>
    </source>
</evidence>
<feature type="transmembrane region" description="Helical" evidence="7">
    <location>
        <begin position="12"/>
        <end position="32"/>
    </location>
</feature>
<evidence type="ECO:0000313" key="10">
    <source>
        <dbReference type="Proteomes" id="UP001201980"/>
    </source>
</evidence>
<evidence type="ECO:0000256" key="6">
    <source>
        <dbReference type="SAM" id="MobiDB-lite"/>
    </source>
</evidence>
<comment type="caution">
    <text evidence="9">The sequence shown here is derived from an EMBL/GenBank/DDBJ whole genome shotgun (WGS) entry which is preliminary data.</text>
</comment>
<dbReference type="GO" id="GO:0016020">
    <property type="term" value="C:membrane"/>
    <property type="evidence" value="ECO:0007669"/>
    <property type="project" value="UniProtKB-SubCell"/>
</dbReference>
<evidence type="ECO:0000256" key="7">
    <source>
        <dbReference type="SAM" id="Phobius"/>
    </source>
</evidence>
<dbReference type="PANTHER" id="PTHR33048:SF96">
    <property type="entry name" value="INTEGRAL MEMBRANE PROTEIN"/>
    <property type="match status" value="1"/>
</dbReference>
<dbReference type="Pfam" id="PF20684">
    <property type="entry name" value="Fung_rhodopsin"/>
    <property type="match status" value="1"/>
</dbReference>
<feature type="transmembrane region" description="Helical" evidence="7">
    <location>
        <begin position="92"/>
        <end position="115"/>
    </location>
</feature>
<dbReference type="AlphaFoldDB" id="A0AAD5RG00"/>
<comment type="similarity">
    <text evidence="5">Belongs to the SAT4 family.</text>
</comment>
<accession>A0AAD5RG00</accession>
<keyword evidence="2 7" id="KW-0812">Transmembrane</keyword>
<organism evidence="9 10">
    <name type="scientific">Zalerion maritima</name>
    <dbReference type="NCBI Taxonomy" id="339359"/>
    <lineage>
        <taxon>Eukaryota</taxon>
        <taxon>Fungi</taxon>
        <taxon>Dikarya</taxon>
        <taxon>Ascomycota</taxon>
        <taxon>Pezizomycotina</taxon>
        <taxon>Sordariomycetes</taxon>
        <taxon>Lulworthiomycetidae</taxon>
        <taxon>Lulworthiales</taxon>
        <taxon>Lulworthiaceae</taxon>
        <taxon>Zalerion</taxon>
    </lineage>
</organism>
<keyword evidence="3 7" id="KW-1133">Transmembrane helix</keyword>
<dbReference type="Proteomes" id="UP001201980">
    <property type="component" value="Unassembled WGS sequence"/>
</dbReference>
<evidence type="ECO:0000256" key="5">
    <source>
        <dbReference type="ARBA" id="ARBA00038359"/>
    </source>
</evidence>
<reference evidence="9" key="1">
    <citation type="submission" date="2022-07" db="EMBL/GenBank/DDBJ databases">
        <title>Draft genome sequence of Zalerion maritima ATCC 34329, a (micro)plastics degrading marine fungus.</title>
        <authorList>
            <person name="Paco A."/>
            <person name="Goncalves M.F.M."/>
            <person name="Rocha-Santos T.A.P."/>
            <person name="Alves A."/>
        </authorList>
    </citation>
    <scope>NUCLEOTIDE SEQUENCE</scope>
    <source>
        <strain evidence="9">ATCC 34329</strain>
    </source>
</reference>
<feature type="transmembrane region" description="Helical" evidence="7">
    <location>
        <begin position="221"/>
        <end position="244"/>
    </location>
</feature>
<feature type="transmembrane region" description="Helical" evidence="7">
    <location>
        <begin position="44"/>
        <end position="69"/>
    </location>
</feature>
<proteinExistence type="inferred from homology"/>
<feature type="region of interest" description="Disordered" evidence="6">
    <location>
        <begin position="292"/>
        <end position="330"/>
    </location>
</feature>
<keyword evidence="10" id="KW-1185">Reference proteome</keyword>
<evidence type="ECO:0000256" key="1">
    <source>
        <dbReference type="ARBA" id="ARBA00004141"/>
    </source>
</evidence>
<evidence type="ECO:0000256" key="2">
    <source>
        <dbReference type="ARBA" id="ARBA00022692"/>
    </source>
</evidence>
<evidence type="ECO:0000256" key="3">
    <source>
        <dbReference type="ARBA" id="ARBA00022989"/>
    </source>
</evidence>
<sequence>MVATPIDDTGAYALLGVLLSLAWIFFGMRAYVRLWILRKVGADDALIFVAIISYTTFTGFACGLVAYGLGEEIDDSERLEDKIRYSEATKHWFFAELFFILTSTVLRVACGITLLGIITSKDRKVKWLIITVISVMASFSAAFFFISLFQCAPIEYFWENQLVGKHEGSCISNEFLDTPYNTMAAFYIVHSIISALTDWILGMLPYFIIRRVQMNKWKKSTVIALLGLGTLAGITAIIRVPLIIHATRHQFWDDAVPMAVTTALEPALGLIALSSATLMPLFKKGLRRINSRDGKYHEPESGGTSGGGSHRMTALGSHSRARPGNAHAANSETAIVVETSWIVEDEMDAHSQTRNTSEDEVMGTHKRTIGVEVN</sequence>
<keyword evidence="4 7" id="KW-0472">Membrane</keyword>
<evidence type="ECO:0000256" key="4">
    <source>
        <dbReference type="ARBA" id="ARBA00023136"/>
    </source>
</evidence>
<name>A0AAD5RG00_9PEZI</name>
<protein>
    <recommendedName>
        <fullName evidence="8">Rhodopsin domain-containing protein</fullName>
    </recommendedName>
</protein>
<evidence type="ECO:0000259" key="8">
    <source>
        <dbReference type="Pfam" id="PF20684"/>
    </source>
</evidence>
<dbReference type="InterPro" id="IPR052337">
    <property type="entry name" value="SAT4-like"/>
</dbReference>
<feature type="transmembrane region" description="Helical" evidence="7">
    <location>
        <begin position="184"/>
        <end position="209"/>
    </location>
</feature>
<feature type="domain" description="Rhodopsin" evidence="8">
    <location>
        <begin position="28"/>
        <end position="284"/>
    </location>
</feature>
<gene>
    <name evidence="9" type="ORF">MKZ38_009423</name>
</gene>
<dbReference type="InterPro" id="IPR049326">
    <property type="entry name" value="Rhodopsin_dom_fungi"/>
</dbReference>
<comment type="subcellular location">
    <subcellularLocation>
        <location evidence="1">Membrane</location>
        <topology evidence="1">Multi-pass membrane protein</topology>
    </subcellularLocation>
</comment>
<dbReference type="PANTHER" id="PTHR33048">
    <property type="entry name" value="PTH11-LIKE INTEGRAL MEMBRANE PROTEIN (AFU_ORTHOLOGUE AFUA_5G11245)"/>
    <property type="match status" value="1"/>
</dbReference>